<protein>
    <submittedName>
        <fullName evidence="2">Uncharacterized protein</fullName>
    </submittedName>
</protein>
<comment type="caution">
    <text evidence="2">The sequence shown here is derived from an EMBL/GenBank/DDBJ whole genome shotgun (WGS) entry which is preliminary data.</text>
</comment>
<dbReference type="Proteomes" id="UP000620046">
    <property type="component" value="Unassembled WGS sequence"/>
</dbReference>
<dbReference type="RefSeq" id="WP_188793596.1">
    <property type="nucleotide sequence ID" value="NZ_BMJA01000001.1"/>
</dbReference>
<evidence type="ECO:0000313" key="2">
    <source>
        <dbReference type="EMBL" id="GGA27199.1"/>
    </source>
</evidence>
<keyword evidence="3" id="KW-1185">Reference proteome</keyword>
<evidence type="ECO:0000256" key="1">
    <source>
        <dbReference type="SAM" id="SignalP"/>
    </source>
</evidence>
<dbReference type="Pfam" id="PF11918">
    <property type="entry name" value="Peptidase_S41_N"/>
    <property type="match status" value="1"/>
</dbReference>
<feature type="signal peptide" evidence="1">
    <location>
        <begin position="1"/>
        <end position="22"/>
    </location>
</feature>
<proteinExistence type="predicted"/>
<organism evidence="2 3">
    <name type="scientific">Dyella nitratireducens</name>
    <dbReference type="NCBI Taxonomy" id="1849580"/>
    <lineage>
        <taxon>Bacteria</taxon>
        <taxon>Pseudomonadati</taxon>
        <taxon>Pseudomonadota</taxon>
        <taxon>Gammaproteobacteria</taxon>
        <taxon>Lysobacterales</taxon>
        <taxon>Rhodanobacteraceae</taxon>
        <taxon>Dyella</taxon>
    </lineage>
</organism>
<evidence type="ECO:0000313" key="3">
    <source>
        <dbReference type="Proteomes" id="UP000620046"/>
    </source>
</evidence>
<dbReference type="EMBL" id="BMJA01000001">
    <property type="protein sequence ID" value="GGA27199.1"/>
    <property type="molecule type" value="Genomic_DNA"/>
</dbReference>
<gene>
    <name evidence="2" type="ORF">GCM10010981_14880</name>
</gene>
<keyword evidence="1" id="KW-0732">Signal</keyword>
<accession>A0ABQ1FQZ4</accession>
<name>A0ABQ1FQZ4_9GAMM</name>
<sequence>MRTGKRLVIALCMLGAFEPAFGAAAMAAQDAIATRVQTLLHANYAECGKLAVVDHVLTLEKRLGAYRAAHTKKELIYRINADLWVATKDRRVSVHEQTEPLPADTRRYALGQGLDLYVPKNPP</sequence>
<reference evidence="3" key="1">
    <citation type="journal article" date="2019" name="Int. J. Syst. Evol. Microbiol.">
        <title>The Global Catalogue of Microorganisms (GCM) 10K type strain sequencing project: providing services to taxonomists for standard genome sequencing and annotation.</title>
        <authorList>
            <consortium name="The Broad Institute Genomics Platform"/>
            <consortium name="The Broad Institute Genome Sequencing Center for Infectious Disease"/>
            <person name="Wu L."/>
            <person name="Ma J."/>
        </authorList>
    </citation>
    <scope>NUCLEOTIDE SEQUENCE [LARGE SCALE GENOMIC DNA]</scope>
    <source>
        <strain evidence="3">CGMCC 1.15439</strain>
    </source>
</reference>
<feature type="chain" id="PRO_5045746920" evidence="1">
    <location>
        <begin position="23"/>
        <end position="123"/>
    </location>
</feature>